<dbReference type="EMBL" id="CAVMJV010000156">
    <property type="protein sequence ID" value="CAK5115939.1"/>
    <property type="molecule type" value="Genomic_DNA"/>
</dbReference>
<sequence>MSTDRSLRRKRNAAEVAGSNVQNQMNEQQNEFNFSDQEQPGVDNYALKRLKNNAAVNKTRQKKRLEQENTSKRVKELREENAQLERSLDSMRRELALLKEMVVVCAAKGDAHQSVQKDLSNNKRTKGGR</sequence>
<accession>A0ACB1B1E5</accession>
<evidence type="ECO:0000313" key="1">
    <source>
        <dbReference type="EMBL" id="CAK5115939.1"/>
    </source>
</evidence>
<organism evidence="1 2">
    <name type="scientific">Meloidogyne enterolobii</name>
    <name type="common">Root-knot nematode worm</name>
    <name type="synonym">Meloidogyne mayaguensis</name>
    <dbReference type="NCBI Taxonomy" id="390850"/>
    <lineage>
        <taxon>Eukaryota</taxon>
        <taxon>Metazoa</taxon>
        <taxon>Ecdysozoa</taxon>
        <taxon>Nematoda</taxon>
        <taxon>Chromadorea</taxon>
        <taxon>Rhabditida</taxon>
        <taxon>Tylenchina</taxon>
        <taxon>Tylenchomorpha</taxon>
        <taxon>Tylenchoidea</taxon>
        <taxon>Meloidogynidae</taxon>
        <taxon>Meloidogyninae</taxon>
        <taxon>Meloidogyne</taxon>
    </lineage>
</organism>
<protein>
    <submittedName>
        <fullName evidence="1">Uncharacterized protein</fullName>
    </submittedName>
</protein>
<name>A0ACB1B1E5_MELEN</name>
<keyword evidence="2" id="KW-1185">Reference proteome</keyword>
<dbReference type="Proteomes" id="UP001497535">
    <property type="component" value="Unassembled WGS sequence"/>
</dbReference>
<comment type="caution">
    <text evidence="1">The sequence shown here is derived from an EMBL/GenBank/DDBJ whole genome shotgun (WGS) entry which is preliminary data.</text>
</comment>
<evidence type="ECO:0000313" key="2">
    <source>
        <dbReference type="Proteomes" id="UP001497535"/>
    </source>
</evidence>
<gene>
    <name evidence="1" type="ORF">MENTE1834_LOCUS45707</name>
</gene>
<reference evidence="1" key="1">
    <citation type="submission" date="2023-11" db="EMBL/GenBank/DDBJ databases">
        <authorList>
            <person name="Poullet M."/>
        </authorList>
    </citation>
    <scope>NUCLEOTIDE SEQUENCE</scope>
    <source>
        <strain evidence="1">E1834</strain>
    </source>
</reference>
<proteinExistence type="predicted"/>